<proteinExistence type="inferred from homology"/>
<dbReference type="Gene3D" id="2.40.70.10">
    <property type="entry name" value="Acid Proteases"/>
    <property type="match status" value="2"/>
</dbReference>
<evidence type="ECO:0000256" key="4">
    <source>
        <dbReference type="ARBA" id="ARBA00022801"/>
    </source>
</evidence>
<reference evidence="11" key="1">
    <citation type="journal article" date="2013" name="Genome Announc.">
        <title>Draft genome sequence of the grapevine dieback fungus Eutypa lata UCR-EL1.</title>
        <authorList>
            <person name="Blanco-Ulate B."/>
            <person name="Rolshausen P.E."/>
            <person name="Cantu D."/>
        </authorList>
    </citation>
    <scope>NUCLEOTIDE SEQUENCE [LARGE SCALE GENOMIC DNA]</scope>
    <source>
        <strain evidence="11">UCR-EL1</strain>
    </source>
</reference>
<name>M7SYK4_EUTLA</name>
<dbReference type="InterPro" id="IPR021109">
    <property type="entry name" value="Peptidase_aspartic_dom_sf"/>
</dbReference>
<dbReference type="EMBL" id="KB707407">
    <property type="protein sequence ID" value="EMR62646.1"/>
    <property type="molecule type" value="Genomic_DNA"/>
</dbReference>
<dbReference type="OrthoDB" id="2747330at2759"/>
<feature type="region of interest" description="Disordered" evidence="7">
    <location>
        <begin position="78"/>
        <end position="97"/>
    </location>
</feature>
<dbReference type="InterPro" id="IPR001461">
    <property type="entry name" value="Aspartic_peptidase_A1"/>
</dbReference>
<dbReference type="PANTHER" id="PTHR47966:SF2">
    <property type="entry name" value="ASPERGILLOPEPSIN-1-RELATED"/>
    <property type="match status" value="1"/>
</dbReference>
<dbReference type="AlphaFoldDB" id="M7SYK4"/>
<dbReference type="FunFam" id="2.40.70.10:FF:000024">
    <property type="entry name" value="Endothiapepsin"/>
    <property type="match status" value="1"/>
</dbReference>
<organism evidence="10 11">
    <name type="scientific">Eutypa lata (strain UCR-EL1)</name>
    <name type="common">Grapevine dieback disease fungus</name>
    <name type="synonym">Eutypa armeniacae</name>
    <dbReference type="NCBI Taxonomy" id="1287681"/>
    <lineage>
        <taxon>Eukaryota</taxon>
        <taxon>Fungi</taxon>
        <taxon>Dikarya</taxon>
        <taxon>Ascomycota</taxon>
        <taxon>Pezizomycotina</taxon>
        <taxon>Sordariomycetes</taxon>
        <taxon>Xylariomycetidae</taxon>
        <taxon>Xylariales</taxon>
        <taxon>Diatrypaceae</taxon>
        <taxon>Eutypa</taxon>
    </lineage>
</organism>
<dbReference type="SUPFAM" id="SSF50630">
    <property type="entry name" value="Acid proteases"/>
    <property type="match status" value="1"/>
</dbReference>
<dbReference type="Pfam" id="PF00026">
    <property type="entry name" value="Asp"/>
    <property type="match status" value="1"/>
</dbReference>
<dbReference type="GO" id="GO:0004190">
    <property type="term" value="F:aspartic-type endopeptidase activity"/>
    <property type="evidence" value="ECO:0007669"/>
    <property type="project" value="UniProtKB-KW"/>
</dbReference>
<feature type="active site" evidence="5">
    <location>
        <position position="117"/>
    </location>
</feature>
<feature type="chain" id="PRO_5004085147" evidence="8">
    <location>
        <begin position="22"/>
        <end position="414"/>
    </location>
</feature>
<keyword evidence="3 6" id="KW-0064">Aspartyl protease</keyword>
<feature type="signal peptide" evidence="8">
    <location>
        <begin position="1"/>
        <end position="21"/>
    </location>
</feature>
<dbReference type="eggNOG" id="KOG1339">
    <property type="taxonomic scope" value="Eukaryota"/>
</dbReference>
<dbReference type="PROSITE" id="PS51767">
    <property type="entry name" value="PEPTIDASE_A1"/>
    <property type="match status" value="1"/>
</dbReference>
<evidence type="ECO:0000256" key="2">
    <source>
        <dbReference type="ARBA" id="ARBA00022670"/>
    </source>
</evidence>
<evidence type="ECO:0000313" key="10">
    <source>
        <dbReference type="EMBL" id="EMR62646.1"/>
    </source>
</evidence>
<dbReference type="PROSITE" id="PS00141">
    <property type="entry name" value="ASP_PROTEASE"/>
    <property type="match status" value="2"/>
</dbReference>
<keyword evidence="2 6" id="KW-0645">Protease</keyword>
<dbReference type="HOGENOM" id="CLU_013253_0_1_1"/>
<feature type="active site" evidence="5">
    <location>
        <position position="300"/>
    </location>
</feature>
<keyword evidence="11" id="KW-1185">Reference proteome</keyword>
<dbReference type="GO" id="GO:0006508">
    <property type="term" value="P:proteolysis"/>
    <property type="evidence" value="ECO:0007669"/>
    <property type="project" value="UniProtKB-KW"/>
</dbReference>
<evidence type="ECO:0000256" key="5">
    <source>
        <dbReference type="PIRSR" id="PIRSR601461-1"/>
    </source>
</evidence>
<dbReference type="InterPro" id="IPR001969">
    <property type="entry name" value="Aspartic_peptidase_AS"/>
</dbReference>
<dbReference type="OMA" id="TKATFDW"/>
<evidence type="ECO:0000256" key="6">
    <source>
        <dbReference type="RuleBase" id="RU000454"/>
    </source>
</evidence>
<dbReference type="FunFam" id="2.40.70.10:FF:000026">
    <property type="entry name" value="Endothiapepsin"/>
    <property type="match status" value="1"/>
</dbReference>
<protein>
    <submittedName>
        <fullName evidence="10">Putative secreted aspartic proteinase protein</fullName>
    </submittedName>
</protein>
<evidence type="ECO:0000256" key="1">
    <source>
        <dbReference type="ARBA" id="ARBA00007447"/>
    </source>
</evidence>
<comment type="similarity">
    <text evidence="1 6">Belongs to the peptidase A1 family.</text>
</comment>
<dbReference type="KEGG" id="ela:UCREL1_10416"/>
<keyword evidence="8" id="KW-0732">Signal</keyword>
<accession>M7SYK4</accession>
<feature type="domain" description="Peptidase A1" evidence="9">
    <location>
        <begin position="99"/>
        <end position="410"/>
    </location>
</feature>
<evidence type="ECO:0000256" key="3">
    <source>
        <dbReference type="ARBA" id="ARBA00022750"/>
    </source>
</evidence>
<dbReference type="InterPro" id="IPR034163">
    <property type="entry name" value="Aspergillopepsin-like_cat_dom"/>
</dbReference>
<gene>
    <name evidence="10" type="ORF">UCREL1_10416</name>
</gene>
<evidence type="ECO:0000259" key="9">
    <source>
        <dbReference type="PROSITE" id="PS51767"/>
    </source>
</evidence>
<sequence>MPSLSQTVLLATAAFSSLGAGSPIAARENGHSFTVNQVRNVHYVRNGALAAAKAHRKFGKAVPESVMTALSLQNATLARRAGSEQGSAKTTPEPDDLEYLTPVSIGTPAQTLNLDFDTGSSDLWVFSSQLSKTLQTGHSVYTAASSSTSKKLSGATWDISYGDGSGASGNVFTDKVTIGGVEFDAQAVETASKISEQFTEDTNNDGLVGLAFSSINTVTPTAQKTFFDNVKSSLSAPLFAADLKHDAPGSYDFGFTDTSKFTGDITYTSVDSSQGFWEFTASGFKVGSAAHNTKLDGIADTGTTLLMLPDSVVKAYYGTVTGAQNSNSLGGWVFPCSADLPDFAYTVEGTDVVVPGDLINYAAASEDDPDTCYGGLQSSAGIGINIFGDVALKASYVVFNGGATPKLGFAAKAT</sequence>
<dbReference type="PANTHER" id="PTHR47966">
    <property type="entry name" value="BETA-SITE APP-CLEAVING ENZYME, ISOFORM A-RELATED"/>
    <property type="match status" value="1"/>
</dbReference>
<evidence type="ECO:0000313" key="11">
    <source>
        <dbReference type="Proteomes" id="UP000012174"/>
    </source>
</evidence>
<dbReference type="Proteomes" id="UP000012174">
    <property type="component" value="Unassembled WGS sequence"/>
</dbReference>
<evidence type="ECO:0000256" key="7">
    <source>
        <dbReference type="SAM" id="MobiDB-lite"/>
    </source>
</evidence>
<keyword evidence="4 6" id="KW-0378">Hydrolase</keyword>
<dbReference type="CDD" id="cd06097">
    <property type="entry name" value="Aspergillopepsin_like"/>
    <property type="match status" value="1"/>
</dbReference>
<dbReference type="STRING" id="1287681.M7SYK4"/>
<evidence type="ECO:0000256" key="8">
    <source>
        <dbReference type="SAM" id="SignalP"/>
    </source>
</evidence>
<dbReference type="InterPro" id="IPR033121">
    <property type="entry name" value="PEPTIDASE_A1"/>
</dbReference>
<dbReference type="PRINTS" id="PR00792">
    <property type="entry name" value="PEPSIN"/>
</dbReference>